<feature type="transmembrane region" description="Helical" evidence="1">
    <location>
        <begin position="117"/>
        <end position="139"/>
    </location>
</feature>
<evidence type="ECO:0000313" key="3">
    <source>
        <dbReference type="Proteomes" id="UP001481413"/>
    </source>
</evidence>
<dbReference type="RefSeq" id="WP_353296075.1">
    <property type="nucleotide sequence ID" value="NZ_BAABWH010000011.1"/>
</dbReference>
<feature type="transmembrane region" description="Helical" evidence="1">
    <location>
        <begin position="6"/>
        <end position="25"/>
    </location>
</feature>
<keyword evidence="1" id="KW-0472">Membrane</keyword>
<dbReference type="Pfam" id="PF04298">
    <property type="entry name" value="Zn_peptidase_2"/>
    <property type="match status" value="1"/>
</dbReference>
<dbReference type="PANTHER" id="PTHR36434">
    <property type="entry name" value="MEMBRANE PROTEASE YUGP-RELATED"/>
    <property type="match status" value="1"/>
</dbReference>
<feature type="transmembrane region" description="Helical" evidence="1">
    <location>
        <begin position="197"/>
        <end position="220"/>
    </location>
</feature>
<keyword evidence="1" id="KW-0812">Transmembrane</keyword>
<dbReference type="PANTHER" id="PTHR36434:SF1">
    <property type="entry name" value="MEMBRANE PROTEASE YUGP-RELATED"/>
    <property type="match status" value="1"/>
</dbReference>
<gene>
    <name evidence="2" type="ORF">NBRC116585_29870</name>
</gene>
<dbReference type="InterPro" id="IPR007395">
    <property type="entry name" value="Zn_peptidase_2"/>
</dbReference>
<evidence type="ECO:0000313" key="2">
    <source>
        <dbReference type="EMBL" id="GAA6146867.1"/>
    </source>
</evidence>
<keyword evidence="3" id="KW-1185">Reference proteome</keyword>
<protein>
    <submittedName>
        <fullName evidence="2">Zinc metallopeptidase</fullName>
    </submittedName>
</protein>
<evidence type="ECO:0000256" key="1">
    <source>
        <dbReference type="SAM" id="Phobius"/>
    </source>
</evidence>
<feature type="transmembrane region" description="Helical" evidence="1">
    <location>
        <begin position="145"/>
        <end position="165"/>
    </location>
</feature>
<accession>A0ABQ0A389</accession>
<comment type="caution">
    <text evidence="2">The sequence shown here is derived from an EMBL/GenBank/DDBJ whole genome shotgun (WGS) entry which is preliminary data.</text>
</comment>
<organism evidence="2 3">
    <name type="scientific">Thalassolituus maritimus</name>
    <dbReference type="NCBI Taxonomy" id="484498"/>
    <lineage>
        <taxon>Bacteria</taxon>
        <taxon>Pseudomonadati</taxon>
        <taxon>Pseudomonadota</taxon>
        <taxon>Gammaproteobacteria</taxon>
        <taxon>Oceanospirillales</taxon>
        <taxon>Oceanospirillaceae</taxon>
        <taxon>Thalassolituus</taxon>
    </lineage>
</organism>
<dbReference type="EMBL" id="BAABWH010000011">
    <property type="protein sequence ID" value="GAA6146867.1"/>
    <property type="molecule type" value="Genomic_DNA"/>
</dbReference>
<dbReference type="Proteomes" id="UP001481413">
    <property type="component" value="Unassembled WGS sequence"/>
</dbReference>
<reference evidence="2 3" key="1">
    <citation type="submission" date="2024-04" db="EMBL/GenBank/DDBJ databases">
        <title>Draft genome sequence of Thalassolituus maritimus NBRC 116585.</title>
        <authorList>
            <person name="Miyakawa T."/>
            <person name="Kusuya Y."/>
            <person name="Miura T."/>
        </authorList>
    </citation>
    <scope>NUCLEOTIDE SEQUENCE [LARGE SCALE GENOMIC DNA]</scope>
    <source>
        <strain evidence="2 3">5NW40-0001</strain>
    </source>
</reference>
<sequence>MLYAIVALVFLAIMYLPGFWVRSVLKKHSPERSDFPGNGAEMARHLLDKLDIEDVVVEVTEHGDHYDPNDKAVRLTKDKYEGRTLTGVVVAAHEVGHAVQHHRNERLFNLRGSLAKLTYLASRAAPILLAATPLLVWVNPALSRWTLLAAVLSMLLGVLMNLVTLPVEWDASFGKALPLLEEGRYLSARDMSSARQILTAAALTYVAASLASLLNLGVLARLLRR</sequence>
<name>A0ABQ0A389_9GAMM</name>
<keyword evidence="1" id="KW-1133">Transmembrane helix</keyword>
<proteinExistence type="predicted"/>